<dbReference type="GO" id="GO:0016747">
    <property type="term" value="F:acyltransferase activity, transferring groups other than amino-acyl groups"/>
    <property type="evidence" value="ECO:0007669"/>
    <property type="project" value="InterPro"/>
</dbReference>
<proteinExistence type="predicted"/>
<reference evidence="2" key="1">
    <citation type="submission" date="2017-08" db="EMBL/GenBank/DDBJ databases">
        <authorList>
            <person name="Imhoff J.F."/>
            <person name="Rahn T."/>
            <person name="Kuenzel S."/>
            <person name="Neulinger S.C."/>
        </authorList>
    </citation>
    <scope>NUCLEOTIDE SEQUENCE</scope>
    <source>
        <strain evidence="2">DSM 9154</strain>
    </source>
</reference>
<evidence type="ECO:0000259" key="1">
    <source>
        <dbReference type="PROSITE" id="PS51186"/>
    </source>
</evidence>
<evidence type="ECO:0000313" key="3">
    <source>
        <dbReference type="Proteomes" id="UP000778970"/>
    </source>
</evidence>
<sequence>MTQAYRLPEEFETTRYRLRRAVPGDAPAIFASYATDRAVTRYLSWRPHTQVRETEEFLAAVAAEWEVGQGFPLVVFPRSEPTDLIGMFHPHVDGTTVTYGYVLAARAWGHGCASEVMTWLVEHALIHPAIHRAEAFCDVDNRASARVMEKAGMAREGLLRRLFLHPNVSPAPRDCFIYAKVR</sequence>
<dbReference type="Proteomes" id="UP000778970">
    <property type="component" value="Unassembled WGS sequence"/>
</dbReference>
<dbReference type="PANTHER" id="PTHR43792:SF1">
    <property type="entry name" value="N-ACETYLTRANSFERASE DOMAIN-CONTAINING PROTEIN"/>
    <property type="match status" value="1"/>
</dbReference>
<keyword evidence="3" id="KW-1185">Reference proteome</keyword>
<comment type="caution">
    <text evidence="2">The sequence shown here is derived from an EMBL/GenBank/DDBJ whole genome shotgun (WGS) entry which is preliminary data.</text>
</comment>
<dbReference type="Pfam" id="PF13302">
    <property type="entry name" value="Acetyltransf_3"/>
    <property type="match status" value="1"/>
</dbReference>
<dbReference type="InterPro" id="IPR051531">
    <property type="entry name" value="N-acetyltransferase"/>
</dbReference>
<dbReference type="PANTHER" id="PTHR43792">
    <property type="entry name" value="GNAT FAMILY, PUTATIVE (AFU_ORTHOLOGUE AFUA_3G00765)-RELATED-RELATED"/>
    <property type="match status" value="1"/>
</dbReference>
<evidence type="ECO:0000313" key="2">
    <source>
        <dbReference type="EMBL" id="MBK1698813.1"/>
    </source>
</evidence>
<dbReference type="PROSITE" id="PS51186">
    <property type="entry name" value="GNAT"/>
    <property type="match status" value="1"/>
</dbReference>
<gene>
    <name evidence="2" type="ORF">CKO21_16325</name>
</gene>
<dbReference type="EMBL" id="NRRE01000030">
    <property type="protein sequence ID" value="MBK1698813.1"/>
    <property type="molecule type" value="Genomic_DNA"/>
</dbReference>
<organism evidence="2 3">
    <name type="scientific">Rhodovibrio salinarum</name>
    <dbReference type="NCBI Taxonomy" id="1087"/>
    <lineage>
        <taxon>Bacteria</taxon>
        <taxon>Pseudomonadati</taxon>
        <taxon>Pseudomonadota</taxon>
        <taxon>Alphaproteobacteria</taxon>
        <taxon>Rhodospirillales</taxon>
        <taxon>Rhodovibrionaceae</taxon>
        <taxon>Rhodovibrio</taxon>
    </lineage>
</organism>
<dbReference type="AlphaFoldDB" id="A0A934QKG6"/>
<accession>A0A934QKG6</accession>
<dbReference type="InterPro" id="IPR000182">
    <property type="entry name" value="GNAT_dom"/>
</dbReference>
<name>A0A934QKG6_9PROT</name>
<reference evidence="2" key="2">
    <citation type="journal article" date="2020" name="Microorganisms">
        <title>Osmotic Adaptation and Compatible Solute Biosynthesis of Phototrophic Bacteria as Revealed from Genome Analyses.</title>
        <authorList>
            <person name="Imhoff J.F."/>
            <person name="Rahn T."/>
            <person name="Kunzel S."/>
            <person name="Keller A."/>
            <person name="Neulinger S.C."/>
        </authorList>
    </citation>
    <scope>NUCLEOTIDE SEQUENCE</scope>
    <source>
        <strain evidence="2">DSM 9154</strain>
    </source>
</reference>
<protein>
    <submittedName>
        <fullName evidence="2">N-acetyltransferase</fullName>
    </submittedName>
</protein>
<dbReference type="SUPFAM" id="SSF55729">
    <property type="entry name" value="Acyl-CoA N-acyltransferases (Nat)"/>
    <property type="match status" value="1"/>
</dbReference>
<dbReference type="Gene3D" id="3.40.630.30">
    <property type="match status" value="1"/>
</dbReference>
<feature type="domain" description="N-acetyltransferase" evidence="1">
    <location>
        <begin position="16"/>
        <end position="172"/>
    </location>
</feature>
<dbReference type="InterPro" id="IPR016181">
    <property type="entry name" value="Acyl_CoA_acyltransferase"/>
</dbReference>